<dbReference type="PANTHER" id="PTHR18895">
    <property type="entry name" value="HEMK METHYLTRANSFERASE"/>
    <property type="match status" value="1"/>
</dbReference>
<organism evidence="3">
    <name type="scientific">Thermorudis sp</name>
    <dbReference type="NCBI Taxonomy" id="1969470"/>
    <lineage>
        <taxon>Bacteria</taxon>
        <taxon>Pseudomonadati</taxon>
        <taxon>Thermomicrobiota</taxon>
        <taxon>Thermomicrobia</taxon>
        <taxon>Thermomicrobia incertae sedis</taxon>
        <taxon>Thermorudis</taxon>
    </lineage>
</organism>
<feature type="region of interest" description="Disordered" evidence="1">
    <location>
        <begin position="66"/>
        <end position="101"/>
    </location>
</feature>
<dbReference type="Gene3D" id="3.40.50.150">
    <property type="entry name" value="Vaccinia Virus protein VP39"/>
    <property type="match status" value="1"/>
</dbReference>
<dbReference type="InterPro" id="IPR040758">
    <property type="entry name" value="PrmC_N"/>
</dbReference>
<dbReference type="InterPro" id="IPR050320">
    <property type="entry name" value="N5-glutamine_MTase"/>
</dbReference>
<dbReference type="EMBL" id="DSID01000363">
    <property type="protein sequence ID" value="HEX70521.1"/>
    <property type="molecule type" value="Genomic_DNA"/>
</dbReference>
<dbReference type="Pfam" id="PF17827">
    <property type="entry name" value="PrmC_N"/>
    <property type="match status" value="1"/>
</dbReference>
<evidence type="ECO:0000256" key="1">
    <source>
        <dbReference type="SAM" id="MobiDB-lite"/>
    </source>
</evidence>
<dbReference type="SUPFAM" id="SSF53335">
    <property type="entry name" value="S-adenosyl-L-methionine-dependent methyltransferases"/>
    <property type="match status" value="1"/>
</dbReference>
<feature type="domain" description="Release factor glutamine methyltransferase N-terminal" evidence="2">
    <location>
        <begin position="2"/>
        <end position="22"/>
    </location>
</feature>
<dbReference type="InterPro" id="IPR029063">
    <property type="entry name" value="SAM-dependent_MTases_sf"/>
</dbReference>
<dbReference type="PANTHER" id="PTHR18895:SF74">
    <property type="entry name" value="MTRF1L RELEASE FACTOR GLUTAMINE METHYLTRANSFERASE"/>
    <property type="match status" value="1"/>
</dbReference>
<accession>A0A7C3APZ6</accession>
<comment type="caution">
    <text evidence="3">The sequence shown here is derived from an EMBL/GenBank/DDBJ whole genome shotgun (WGS) entry which is preliminary data.</text>
</comment>
<name>A0A7C3APZ6_9BACT</name>
<reference evidence="3" key="1">
    <citation type="journal article" date="2020" name="mSystems">
        <title>Genome- and Community-Level Interaction Insights into Carbon Utilization and Element Cycling Functions of Hydrothermarchaeota in Hydrothermal Sediment.</title>
        <authorList>
            <person name="Zhou Z."/>
            <person name="Liu Y."/>
            <person name="Xu W."/>
            <person name="Pan J."/>
            <person name="Luo Z.H."/>
            <person name="Li M."/>
        </authorList>
    </citation>
    <scope>NUCLEOTIDE SEQUENCE [LARGE SCALE GENOMIC DNA]</scope>
    <source>
        <strain evidence="3">SpSt-192</strain>
    </source>
</reference>
<dbReference type="AlphaFoldDB" id="A0A7C3APZ6"/>
<gene>
    <name evidence="3" type="ORF">ENP13_04670</name>
</gene>
<proteinExistence type="predicted"/>
<evidence type="ECO:0000259" key="2">
    <source>
        <dbReference type="Pfam" id="PF17827"/>
    </source>
</evidence>
<sequence>MEAYRQALRRRASREPVAYITGVKEFYGLVLQVGPGVLVPRPQTEFLVEQALRWLEGQGAQPLVQWRGGRRSHGGRRRGDAPVRRGALAWNGSSRPSPRRHGVSALAPLGWLLRLDRPLPVTGSFVSVADSTTHPS</sequence>
<protein>
    <recommendedName>
        <fullName evidence="2">Release factor glutamine methyltransferase N-terminal domain-containing protein</fullName>
    </recommendedName>
</protein>
<dbReference type="Gene3D" id="1.10.8.10">
    <property type="entry name" value="DNA helicase RuvA subunit, C-terminal domain"/>
    <property type="match status" value="1"/>
</dbReference>
<evidence type="ECO:0000313" key="3">
    <source>
        <dbReference type="EMBL" id="HEX70521.1"/>
    </source>
</evidence>